<dbReference type="PANTHER" id="PTHR35787:SF1">
    <property type="entry name" value="GLYCEROL UPTAKE OPERON ANTITERMINATOR REGULATORY PROTEIN"/>
    <property type="match status" value="1"/>
</dbReference>
<evidence type="ECO:0000313" key="2">
    <source>
        <dbReference type="Proteomes" id="UP000095544"/>
    </source>
</evidence>
<gene>
    <name evidence="1" type="primary">ygcP</name>
    <name evidence="1" type="ORF">ERS852491_03367</name>
</gene>
<dbReference type="RefSeq" id="WP_055154365.1">
    <property type="nucleotide sequence ID" value="NZ_CYZU01000036.1"/>
</dbReference>
<accession>A0A174I5M3</accession>
<dbReference type="InterPro" id="IPR013785">
    <property type="entry name" value="Aldolase_TIM"/>
</dbReference>
<dbReference type="Pfam" id="PF04309">
    <property type="entry name" value="G3P_antiterm"/>
    <property type="match status" value="1"/>
</dbReference>
<organism evidence="1 2">
    <name type="scientific">Faecalicatena contorta</name>
    <dbReference type="NCBI Taxonomy" id="39482"/>
    <lineage>
        <taxon>Bacteria</taxon>
        <taxon>Bacillati</taxon>
        <taxon>Bacillota</taxon>
        <taxon>Clostridia</taxon>
        <taxon>Lachnospirales</taxon>
        <taxon>Lachnospiraceae</taxon>
        <taxon>Faecalicatena</taxon>
    </lineage>
</organism>
<reference evidence="1 2" key="1">
    <citation type="submission" date="2015-09" db="EMBL/GenBank/DDBJ databases">
        <authorList>
            <consortium name="Pathogen Informatics"/>
        </authorList>
    </citation>
    <scope>NUCLEOTIDE SEQUENCE [LARGE SCALE GENOMIC DNA]</scope>
    <source>
        <strain evidence="1 2">2789STDY5834876</strain>
    </source>
</reference>
<dbReference type="GO" id="GO:0006355">
    <property type="term" value="P:regulation of DNA-templated transcription"/>
    <property type="evidence" value="ECO:0007669"/>
    <property type="project" value="InterPro"/>
</dbReference>
<name>A0A174I5M3_9FIRM</name>
<dbReference type="AlphaFoldDB" id="A0A174I5M3"/>
<dbReference type="Proteomes" id="UP000095544">
    <property type="component" value="Unassembled WGS sequence"/>
</dbReference>
<dbReference type="PIRSF" id="PIRSF016897">
    <property type="entry name" value="GlpP"/>
    <property type="match status" value="1"/>
</dbReference>
<evidence type="ECO:0000313" key="1">
    <source>
        <dbReference type="EMBL" id="CUO80917.1"/>
    </source>
</evidence>
<sequence length="193" mass="21141">MNKMREFYEIVEENPVIAAVKDEEGVETCCAMEEMKVIFVLYGDICSIPGIVKRIKEAGKTALVHIDLITGLSAKEAAVDYIKNSTAADGILSTKSLMIQRAKELSMYAVLRYFVIDSMAIKSIENLDRQRGKKPDFIEVMPGVMPKVIRKICRSSRIPVIAGGLIADKEDVMGALEAGAVAVSSTNPGVWEL</sequence>
<dbReference type="GO" id="GO:0006071">
    <property type="term" value="P:glycerol metabolic process"/>
    <property type="evidence" value="ECO:0007669"/>
    <property type="project" value="InterPro"/>
</dbReference>
<dbReference type="SUPFAM" id="SSF110391">
    <property type="entry name" value="GlpP-like"/>
    <property type="match status" value="1"/>
</dbReference>
<dbReference type="InterPro" id="IPR006699">
    <property type="entry name" value="GlpP"/>
</dbReference>
<dbReference type="EMBL" id="CYZU01000036">
    <property type="protein sequence ID" value="CUO80917.1"/>
    <property type="molecule type" value="Genomic_DNA"/>
</dbReference>
<dbReference type="PANTHER" id="PTHR35787">
    <property type="entry name" value="GLYCEROL UPTAKE OPERON ANTITERMINATOR REGULATORY PROTEIN"/>
    <property type="match status" value="1"/>
</dbReference>
<proteinExistence type="predicted"/>
<protein>
    <submittedName>
        <fullName evidence="1">Glycerol-3-phosphate responsive antiterminator</fullName>
    </submittedName>
</protein>
<dbReference type="Gene3D" id="3.20.20.70">
    <property type="entry name" value="Aldolase class I"/>
    <property type="match status" value="1"/>
</dbReference>
<dbReference type="OrthoDB" id="9799580at2"/>
<dbReference type="STRING" id="39482.ERS852491_03367"/>